<evidence type="ECO:0000256" key="3">
    <source>
        <dbReference type="ARBA" id="ARBA00023239"/>
    </source>
</evidence>
<evidence type="ECO:0000313" key="5">
    <source>
        <dbReference type="EMBL" id="GGX58618.1"/>
    </source>
</evidence>
<dbReference type="PANTHER" id="PTHR12599:SF0">
    <property type="entry name" value="PTERIN-4-ALPHA-CARBINOLAMINE DEHYDRATASE"/>
    <property type="match status" value="1"/>
</dbReference>
<reference evidence="5" key="1">
    <citation type="journal article" date="2014" name="Int. J. Syst. Evol. Microbiol.">
        <title>Complete genome sequence of Corynebacterium casei LMG S-19264T (=DSM 44701T), isolated from a smear-ripened cheese.</title>
        <authorList>
            <consortium name="US DOE Joint Genome Institute (JGI-PGF)"/>
            <person name="Walter F."/>
            <person name="Albersmeier A."/>
            <person name="Kalinowski J."/>
            <person name="Ruckert C."/>
        </authorList>
    </citation>
    <scope>NUCLEOTIDE SEQUENCE</scope>
    <source>
        <strain evidence="5">KCTC 22169</strain>
    </source>
</reference>
<dbReference type="CDD" id="cd00914">
    <property type="entry name" value="PCD_DCoH_subfamily_b"/>
    <property type="match status" value="1"/>
</dbReference>
<comment type="similarity">
    <text evidence="2 4">Belongs to the pterin-4-alpha-carbinolamine dehydratase family.</text>
</comment>
<gene>
    <name evidence="5" type="ORF">GCM10007392_28170</name>
</gene>
<evidence type="ECO:0000256" key="4">
    <source>
        <dbReference type="HAMAP-Rule" id="MF_00434"/>
    </source>
</evidence>
<dbReference type="AlphaFoldDB" id="A0A918ND07"/>
<reference evidence="5" key="2">
    <citation type="submission" date="2020-09" db="EMBL/GenBank/DDBJ databases">
        <authorList>
            <person name="Sun Q."/>
            <person name="Kim S."/>
        </authorList>
    </citation>
    <scope>NUCLEOTIDE SEQUENCE</scope>
    <source>
        <strain evidence="5">KCTC 22169</strain>
    </source>
</reference>
<evidence type="ECO:0000313" key="6">
    <source>
        <dbReference type="Proteomes" id="UP000626148"/>
    </source>
</evidence>
<dbReference type="Proteomes" id="UP000626148">
    <property type="component" value="Unassembled WGS sequence"/>
</dbReference>
<dbReference type="RefSeq" id="WP_189609705.1">
    <property type="nucleotide sequence ID" value="NZ_BMXR01000006.1"/>
</dbReference>
<dbReference type="EMBL" id="BMXR01000006">
    <property type="protein sequence ID" value="GGX58618.1"/>
    <property type="molecule type" value="Genomic_DNA"/>
</dbReference>
<name>A0A918ND07_9GAMM</name>
<protein>
    <recommendedName>
        <fullName evidence="4">Putative pterin-4-alpha-carbinolamine dehydratase</fullName>
        <shortName evidence="4">PHS</shortName>
        <ecNumber evidence="4">4.2.1.96</ecNumber>
    </recommendedName>
    <alternativeName>
        <fullName evidence="4">4-alpha-hydroxy-tetrahydropterin dehydratase</fullName>
    </alternativeName>
    <alternativeName>
        <fullName evidence="4">Pterin carbinolamine dehydratase</fullName>
        <shortName evidence="4">PCD</shortName>
    </alternativeName>
</protein>
<dbReference type="Pfam" id="PF01329">
    <property type="entry name" value="Pterin_4a"/>
    <property type="match status" value="1"/>
</dbReference>
<sequence>MELKRYSASESETELATLNEGLDKPWSFEDGKLTKTFKFKNFVEAFGFMTSAAMVAEKKNHHPEWFNVYNTVTIQLTTHDVDGLSHKDFDLATRMEALATGQR</sequence>
<dbReference type="InterPro" id="IPR036428">
    <property type="entry name" value="PCD_sf"/>
</dbReference>
<dbReference type="NCBIfam" id="NF002018">
    <property type="entry name" value="PRK00823.1-3"/>
    <property type="match status" value="1"/>
</dbReference>
<dbReference type="Gene3D" id="3.30.1360.20">
    <property type="entry name" value="Transcriptional coactivator/pterin dehydratase"/>
    <property type="match status" value="1"/>
</dbReference>
<comment type="catalytic activity">
    <reaction evidence="1 4">
        <text>(4aS,6R)-4a-hydroxy-L-erythro-5,6,7,8-tetrahydrobiopterin = (6R)-L-erythro-6,7-dihydrobiopterin + H2O</text>
        <dbReference type="Rhea" id="RHEA:11920"/>
        <dbReference type="ChEBI" id="CHEBI:15377"/>
        <dbReference type="ChEBI" id="CHEBI:15642"/>
        <dbReference type="ChEBI" id="CHEBI:43120"/>
        <dbReference type="EC" id="4.2.1.96"/>
    </reaction>
</comment>
<dbReference type="GO" id="GO:0006729">
    <property type="term" value="P:tetrahydrobiopterin biosynthetic process"/>
    <property type="evidence" value="ECO:0007669"/>
    <property type="project" value="InterPro"/>
</dbReference>
<accession>A0A918ND07</accession>
<dbReference type="SUPFAM" id="SSF55248">
    <property type="entry name" value="PCD-like"/>
    <property type="match status" value="1"/>
</dbReference>
<dbReference type="InterPro" id="IPR001533">
    <property type="entry name" value="Pterin_deHydtase"/>
</dbReference>
<keyword evidence="3 4" id="KW-0456">Lyase</keyword>
<dbReference type="EC" id="4.2.1.96" evidence="4"/>
<evidence type="ECO:0000256" key="1">
    <source>
        <dbReference type="ARBA" id="ARBA00001554"/>
    </source>
</evidence>
<dbReference type="HAMAP" id="MF_00434">
    <property type="entry name" value="Pterin_4_alpha"/>
    <property type="match status" value="1"/>
</dbReference>
<proteinExistence type="inferred from homology"/>
<evidence type="ECO:0000256" key="2">
    <source>
        <dbReference type="ARBA" id="ARBA00006472"/>
    </source>
</evidence>
<organism evidence="5 6">
    <name type="scientific">Saccharospirillum salsuginis</name>
    <dbReference type="NCBI Taxonomy" id="418750"/>
    <lineage>
        <taxon>Bacteria</taxon>
        <taxon>Pseudomonadati</taxon>
        <taxon>Pseudomonadota</taxon>
        <taxon>Gammaproteobacteria</taxon>
        <taxon>Oceanospirillales</taxon>
        <taxon>Saccharospirillaceae</taxon>
        <taxon>Saccharospirillum</taxon>
    </lineage>
</organism>
<dbReference type="PANTHER" id="PTHR12599">
    <property type="entry name" value="PTERIN-4-ALPHA-CARBINOLAMINE DEHYDRATASE"/>
    <property type="match status" value="1"/>
</dbReference>
<keyword evidence="6" id="KW-1185">Reference proteome</keyword>
<dbReference type="GO" id="GO:0008124">
    <property type="term" value="F:4-alpha-hydroxytetrahydrobiopterin dehydratase activity"/>
    <property type="evidence" value="ECO:0007669"/>
    <property type="project" value="UniProtKB-UniRule"/>
</dbReference>
<comment type="caution">
    <text evidence="5">The sequence shown here is derived from an EMBL/GenBank/DDBJ whole genome shotgun (WGS) entry which is preliminary data.</text>
</comment>